<dbReference type="Proteomes" id="UP000036893">
    <property type="component" value="Unassembled WGS sequence"/>
</dbReference>
<evidence type="ECO:0000259" key="4">
    <source>
        <dbReference type="Pfam" id="PF00135"/>
    </source>
</evidence>
<accession>A0A8E0QP30</accession>
<dbReference type="PANTHER" id="PTHR11559">
    <property type="entry name" value="CARBOXYLESTERASE"/>
    <property type="match status" value="1"/>
</dbReference>
<evidence type="ECO:0000313" key="6">
    <source>
        <dbReference type="Proteomes" id="UP000036893"/>
    </source>
</evidence>
<dbReference type="GO" id="GO:0016787">
    <property type="term" value="F:hydrolase activity"/>
    <property type="evidence" value="ECO:0007669"/>
    <property type="project" value="UniProtKB-KW"/>
</dbReference>
<reference evidence="5" key="1">
    <citation type="journal article" date="2015" name="Genome Announc.">
        <title>Draft Genome Sequence of the Pathogenic Filamentous Fungus Aspergillus udagawae Strain IFM 46973T.</title>
        <authorList>
            <person name="Kusuya Y."/>
            <person name="Takahashi-Nakaguchi A."/>
            <person name="Takahashi H."/>
            <person name="Yaguchi T."/>
        </authorList>
    </citation>
    <scope>NUCLEOTIDE SEQUENCE</scope>
    <source>
        <strain evidence="5">IFM 46973</strain>
    </source>
</reference>
<keyword evidence="2 3" id="KW-0378">Hydrolase</keyword>
<feature type="signal peptide" evidence="3">
    <location>
        <begin position="1"/>
        <end position="25"/>
    </location>
</feature>
<dbReference type="RefSeq" id="XP_043145289.1">
    <property type="nucleotide sequence ID" value="XM_043289354.1"/>
</dbReference>
<dbReference type="Pfam" id="PF00135">
    <property type="entry name" value="COesterase"/>
    <property type="match status" value="1"/>
</dbReference>
<dbReference type="InterPro" id="IPR002018">
    <property type="entry name" value="CarbesteraseB"/>
</dbReference>
<evidence type="ECO:0000256" key="1">
    <source>
        <dbReference type="ARBA" id="ARBA00005964"/>
    </source>
</evidence>
<dbReference type="SUPFAM" id="SSF53474">
    <property type="entry name" value="alpha/beta-Hydrolases"/>
    <property type="match status" value="1"/>
</dbReference>
<dbReference type="PROSITE" id="PS00122">
    <property type="entry name" value="CARBOXYLESTERASE_B_1"/>
    <property type="match status" value="1"/>
</dbReference>
<name>A0A8E0QP30_9EURO</name>
<dbReference type="AlphaFoldDB" id="A0A8E0QP30"/>
<evidence type="ECO:0000313" key="5">
    <source>
        <dbReference type="EMBL" id="GIC88023.1"/>
    </source>
</evidence>
<dbReference type="InterPro" id="IPR029058">
    <property type="entry name" value="AB_hydrolase_fold"/>
</dbReference>
<proteinExistence type="inferred from homology"/>
<dbReference type="PROSITE" id="PS00941">
    <property type="entry name" value="CARBOXYLESTERASE_B_2"/>
    <property type="match status" value="1"/>
</dbReference>
<evidence type="ECO:0000256" key="2">
    <source>
        <dbReference type="ARBA" id="ARBA00022801"/>
    </source>
</evidence>
<comment type="caution">
    <text evidence="5">The sequence shown here is derived from an EMBL/GenBank/DDBJ whole genome shotgun (WGS) entry which is preliminary data.</text>
</comment>
<organism evidence="5 6">
    <name type="scientific">Aspergillus udagawae</name>
    <dbReference type="NCBI Taxonomy" id="91492"/>
    <lineage>
        <taxon>Eukaryota</taxon>
        <taxon>Fungi</taxon>
        <taxon>Dikarya</taxon>
        <taxon>Ascomycota</taxon>
        <taxon>Pezizomycotina</taxon>
        <taxon>Eurotiomycetes</taxon>
        <taxon>Eurotiomycetidae</taxon>
        <taxon>Eurotiales</taxon>
        <taxon>Aspergillaceae</taxon>
        <taxon>Aspergillus</taxon>
        <taxon>Aspergillus subgen. Fumigati</taxon>
    </lineage>
</organism>
<dbReference type="EC" id="3.1.1.-" evidence="3"/>
<protein>
    <recommendedName>
        <fullName evidence="3">Carboxylic ester hydrolase</fullName>
        <ecNumber evidence="3">3.1.1.-</ecNumber>
    </recommendedName>
</protein>
<dbReference type="EMBL" id="BBXM02000003">
    <property type="protein sequence ID" value="GIC88023.1"/>
    <property type="molecule type" value="Genomic_DNA"/>
</dbReference>
<keyword evidence="3" id="KW-0732">Signal</keyword>
<dbReference type="Gene3D" id="3.40.50.1820">
    <property type="entry name" value="alpha/beta hydrolase"/>
    <property type="match status" value="1"/>
</dbReference>
<feature type="domain" description="Carboxylesterase type B" evidence="4">
    <location>
        <begin position="45"/>
        <end position="455"/>
    </location>
</feature>
<feature type="chain" id="PRO_5034967279" description="Carboxylic ester hydrolase" evidence="3">
    <location>
        <begin position="26"/>
        <end position="547"/>
    </location>
</feature>
<gene>
    <name evidence="5" type="ORF">Aud_004414</name>
</gene>
<comment type="similarity">
    <text evidence="1 3">Belongs to the type-B carboxylesterase/lipase family.</text>
</comment>
<sequence>MMSFAYKALGLNLVFSLFAAAHTHSTQLPIVDLGYELHQAISYEEHIGIYNFSNIRFAAAPVGDLRFRAPAPPIVNRTTAQTGSEARICPQALPSWMPQSMSNAISYVTNGSITSMGPVLMDPRANEDCLFLDVVVPKKIFETSGKKRKGAPVLVWIYGGGYTGGSKSGQGSGSPVGLLRRGDNEFVYVAINYRLGAFGWLSGSTFQQNGAANAGLLDQRFALEWVQQYIHLFGGDPKRVTVIGESAGGGSILHQITAYGGSNGPVPFHQAILQSPAFTPDQILNPDQQERIFNQFLQFANVSTLEEARRLPSSVLMEANRQQVYNSPLGSFTYGPVVDGIFVPEAPSRLLRQKRLDTKVTAMLAYNGNDGIIFSDFSLRNSSGYQNYITGLFDLRLNETVYVSSQMYPPIFDGSHHYTDEISRAGATFQEVFIQCNDILLAVALENATFNYVFDVFPGLHAQDITATFDVDLDPTPGVFNPLIALQQLITSFTLTGKPATDLASHVPMYGRENALFYLNATGIGMSREDPRVMGRCEEWYHILDTA</sequence>
<reference evidence="5" key="2">
    <citation type="submission" date="2021-01" db="EMBL/GenBank/DDBJ databases">
        <title>Pan-genome distribution and transcriptional activeness of fungal secondary metabolism genes in Aspergillus section Fumigati.</title>
        <authorList>
            <person name="Takahashi H."/>
            <person name="Umemura M."/>
            <person name="Ninomiya A."/>
            <person name="Kusuya Y."/>
            <person name="Urayama S."/>
            <person name="Shimizu M."/>
            <person name="Watanabe A."/>
            <person name="Kamei K."/>
            <person name="Yaguchi T."/>
            <person name="Hagiwara D."/>
        </authorList>
    </citation>
    <scope>NUCLEOTIDE SEQUENCE</scope>
    <source>
        <strain evidence="5">IFM 46973</strain>
    </source>
</reference>
<dbReference type="InterPro" id="IPR050309">
    <property type="entry name" value="Type-B_Carboxylest/Lipase"/>
</dbReference>
<dbReference type="GeneID" id="66991890"/>
<dbReference type="InterPro" id="IPR019819">
    <property type="entry name" value="Carboxylesterase_B_CS"/>
</dbReference>
<evidence type="ECO:0000256" key="3">
    <source>
        <dbReference type="RuleBase" id="RU361235"/>
    </source>
</evidence>
<dbReference type="InterPro" id="IPR019826">
    <property type="entry name" value="Carboxylesterase_B_AS"/>
</dbReference>